<dbReference type="PROSITE" id="PS51918">
    <property type="entry name" value="RADICAL_SAM"/>
    <property type="match status" value="1"/>
</dbReference>
<dbReference type="PANTHER" id="PTHR43273">
    <property type="entry name" value="ANAEROBIC SULFATASE-MATURATING ENZYME HOMOLOG ASLB-RELATED"/>
    <property type="match status" value="1"/>
</dbReference>
<dbReference type="InterPro" id="IPR026337">
    <property type="entry name" value="AKG_HExxH"/>
</dbReference>
<dbReference type="Pfam" id="PF04055">
    <property type="entry name" value="Radical_SAM"/>
    <property type="match status" value="1"/>
</dbReference>
<dbReference type="EMBL" id="LT607410">
    <property type="protein sequence ID" value="SCF18266.1"/>
    <property type="molecule type" value="Genomic_DNA"/>
</dbReference>
<evidence type="ECO:0000313" key="8">
    <source>
        <dbReference type="Proteomes" id="UP000198228"/>
    </source>
</evidence>
<reference evidence="7 8" key="1">
    <citation type="submission" date="2016-06" db="EMBL/GenBank/DDBJ databases">
        <authorList>
            <person name="Kjaerup R.B."/>
            <person name="Dalgaard T.S."/>
            <person name="Juul-Madsen H.R."/>
        </authorList>
    </citation>
    <scope>NUCLEOTIDE SEQUENCE [LARGE SCALE GENOMIC DNA]</scope>
    <source>
        <strain evidence="7 8">DSM 43821</strain>
    </source>
</reference>
<dbReference type="Proteomes" id="UP000198228">
    <property type="component" value="Chromosome I"/>
</dbReference>
<dbReference type="SFLD" id="SFLDS00029">
    <property type="entry name" value="Radical_SAM"/>
    <property type="match status" value="1"/>
</dbReference>
<dbReference type="GO" id="GO:0051536">
    <property type="term" value="F:iron-sulfur cluster binding"/>
    <property type="evidence" value="ECO:0007669"/>
    <property type="project" value="UniProtKB-KW"/>
</dbReference>
<dbReference type="CDD" id="cd01335">
    <property type="entry name" value="Radical_SAM"/>
    <property type="match status" value="1"/>
</dbReference>
<dbReference type="GO" id="GO:0016491">
    <property type="term" value="F:oxidoreductase activity"/>
    <property type="evidence" value="ECO:0007669"/>
    <property type="project" value="InterPro"/>
</dbReference>
<evidence type="ECO:0000256" key="2">
    <source>
        <dbReference type="ARBA" id="ARBA00022723"/>
    </source>
</evidence>
<accession>A0A1C4YCA8</accession>
<gene>
    <name evidence="7" type="ORF">GA0074696_3241</name>
</gene>
<dbReference type="AlphaFoldDB" id="A0A1C4YCA8"/>
<dbReference type="InterPro" id="IPR013785">
    <property type="entry name" value="Aldolase_TIM"/>
</dbReference>
<dbReference type="PANTHER" id="PTHR43273:SF8">
    <property type="entry name" value="RADICAL SAM DOMAIN PROTEIN"/>
    <property type="match status" value="1"/>
</dbReference>
<dbReference type="RefSeq" id="WP_088961855.1">
    <property type="nucleotide sequence ID" value="NZ_LT607410.1"/>
</dbReference>
<dbReference type="SUPFAM" id="SSF102114">
    <property type="entry name" value="Radical SAM enzymes"/>
    <property type="match status" value="1"/>
</dbReference>
<dbReference type="InterPro" id="IPR026335">
    <property type="entry name" value="rSAM_SPASM_FxsB"/>
</dbReference>
<evidence type="ECO:0000256" key="4">
    <source>
        <dbReference type="ARBA" id="ARBA00023014"/>
    </source>
</evidence>
<dbReference type="InterPro" id="IPR058240">
    <property type="entry name" value="rSAM_sf"/>
</dbReference>
<proteinExistence type="predicted"/>
<dbReference type="NCBIfam" id="TIGR04267">
    <property type="entry name" value="mod_HExxH"/>
    <property type="match status" value="1"/>
</dbReference>
<dbReference type="Gene3D" id="3.20.20.70">
    <property type="entry name" value="Aldolase class I"/>
    <property type="match status" value="1"/>
</dbReference>
<keyword evidence="4" id="KW-0411">Iron-sulfur</keyword>
<dbReference type="NCBIfam" id="TIGR04269">
    <property type="entry name" value="SAM_SPASM_FxsB"/>
    <property type="match status" value="1"/>
</dbReference>
<dbReference type="SFLD" id="SFLDG01386">
    <property type="entry name" value="main_SPASM_domain-containing"/>
    <property type="match status" value="1"/>
</dbReference>
<keyword evidence="3" id="KW-0408">Iron</keyword>
<dbReference type="SFLD" id="SFLDG01067">
    <property type="entry name" value="SPASM/twitch_domain_containing"/>
    <property type="match status" value="1"/>
</dbReference>
<evidence type="ECO:0000256" key="1">
    <source>
        <dbReference type="ARBA" id="ARBA00022691"/>
    </source>
</evidence>
<evidence type="ECO:0000313" key="7">
    <source>
        <dbReference type="EMBL" id="SCF18266.1"/>
    </source>
</evidence>
<evidence type="ECO:0000256" key="3">
    <source>
        <dbReference type="ARBA" id="ARBA00023004"/>
    </source>
</evidence>
<dbReference type="InterPro" id="IPR023867">
    <property type="entry name" value="Sulphatase_maturase_rSAM"/>
</dbReference>
<sequence>MSQASALRSDAGGPGKKPPGRVSPLSQYVLKLTSRCDLACDHCYVYQHPDQSWRHQPHVMAASTLERAARRIAEHAAAHGLDTVRVVLHGGEPLLAGAGGLAAAAAELRRRIDPVARLDLRMQSNGVLLTPRICDVLVAYDVKVGISLDGDLAANDLHRRYASGQSSHAAVLRGLALLRRPEYRSSYAGILCTIDLANDPVAVYEALLAQEPPQIDFLLPHANWERPPARPEGVPTPYADWLLAIHRRWLADGRPVPIRLLESLLSTASGGTTRTEAVGLGFADLVVIETDGTFEQVDSLKSAYDGAPATGLDIFRHRVDDAAAHPMIAIRQTGLAGLCATCRECEVVRQCGGGLFAHRYRPDTGFDNPSAYCADLKELIHAMTPADVPAQRQPTDALSPTVLDDLGTGYGTVESARHLASVHLGLVRALLVDLSPRAAHDERAAAGWQLLVDLDRTAPEAVRAVLEHPFVRRWAQRCRDDATADLAYLACVAAAAAIRAGADAELTVPARDGALSLPTLGALAVDADEEAVFLSIHDGGFTARAGGRRITVRPGRPDLPDGWRPVRAAVADGHHVLLEDTDPYRDCFAVPVAARLPAATADGWTRQLTRALRRVDVEAGGYAPGLRTLLRAVVPLEADEGGMQRSAAAGAAFGAVAVAPVEDDGALAVLLVHEVQHLKMHAVLDVCDLFDRHDRRRLTVPWRADPRPVEGVLHGTYAHLAVADVWRRRPGGAAATAFRRYRDWTDGALVALLGLGALTATGERFAHRMRDTLDSWS</sequence>
<dbReference type="GO" id="GO:0046872">
    <property type="term" value="F:metal ion binding"/>
    <property type="evidence" value="ECO:0007669"/>
    <property type="project" value="UniProtKB-KW"/>
</dbReference>
<keyword evidence="1" id="KW-0949">S-adenosyl-L-methionine</keyword>
<evidence type="ECO:0000259" key="6">
    <source>
        <dbReference type="PROSITE" id="PS51918"/>
    </source>
</evidence>
<keyword evidence="2" id="KW-0479">Metal-binding</keyword>
<organism evidence="7 8">
    <name type="scientific">Micromonospora purpureochromogenes</name>
    <dbReference type="NCBI Taxonomy" id="47872"/>
    <lineage>
        <taxon>Bacteria</taxon>
        <taxon>Bacillati</taxon>
        <taxon>Actinomycetota</taxon>
        <taxon>Actinomycetes</taxon>
        <taxon>Micromonosporales</taxon>
        <taxon>Micromonosporaceae</taxon>
        <taxon>Micromonospora</taxon>
    </lineage>
</organism>
<dbReference type="SFLD" id="SFLDG01072">
    <property type="entry name" value="dehydrogenase_like"/>
    <property type="match status" value="1"/>
</dbReference>
<evidence type="ECO:0000256" key="5">
    <source>
        <dbReference type="SAM" id="MobiDB-lite"/>
    </source>
</evidence>
<protein>
    <recommendedName>
        <fullName evidence="6">Radical SAM core domain-containing protein</fullName>
    </recommendedName>
</protein>
<feature type="domain" description="Radical SAM core" evidence="6">
    <location>
        <begin position="22"/>
        <end position="254"/>
    </location>
</feature>
<feature type="region of interest" description="Disordered" evidence="5">
    <location>
        <begin position="1"/>
        <end position="23"/>
    </location>
</feature>
<name>A0A1C4YCA8_9ACTN</name>
<dbReference type="InterPro" id="IPR007197">
    <property type="entry name" value="rSAM"/>
</dbReference>